<evidence type="ECO:0000313" key="2">
    <source>
        <dbReference type="EMBL" id="AXV06191.1"/>
    </source>
</evidence>
<feature type="domain" description="AB hydrolase-1" evidence="1">
    <location>
        <begin position="4"/>
        <end position="232"/>
    </location>
</feature>
<reference evidence="2 3" key="1">
    <citation type="submission" date="2018-09" db="EMBL/GenBank/DDBJ databases">
        <title>Complete genome sequence of Euzebya sp. DY32-46 isolated from seawater of Pacific Ocean.</title>
        <authorList>
            <person name="Xu L."/>
            <person name="Wu Y.-H."/>
            <person name="Xu X.-W."/>
        </authorList>
    </citation>
    <scope>NUCLEOTIDE SEQUENCE [LARGE SCALE GENOMIC DNA]</scope>
    <source>
        <strain evidence="2 3">DY32-46</strain>
    </source>
</reference>
<keyword evidence="3" id="KW-1185">Reference proteome</keyword>
<dbReference type="InterPro" id="IPR029058">
    <property type="entry name" value="AB_hydrolase_fold"/>
</dbReference>
<proteinExistence type="predicted"/>
<name>A0A346XVE4_9ACTN</name>
<protein>
    <submittedName>
        <fullName evidence="2">Beta-ketoadipate enol-lactone hydrolase</fullName>
    </submittedName>
</protein>
<dbReference type="InterPro" id="IPR050228">
    <property type="entry name" value="Carboxylesterase_BioH"/>
</dbReference>
<dbReference type="InterPro" id="IPR000639">
    <property type="entry name" value="Epox_hydrolase-like"/>
</dbReference>
<sequence length="244" mass="25981">MGDRRIWERCAPVWAERAGVQVITYDRRGFGDTTYRAEAHDDLDDLLAVMDDAGLATAVLVGNSMGGGLALDCTIANPNRVDGLVLIGALPSGAPEDRWVTDPAEAAVEEDYRAADASGDTTELNRIEARYWLDGARQPEGRVTGEARELFLDMNGRALAAAPVGEAAERPPAWPHLGEVDVPTLLLLGEHDEVGMAAIAPLVVEAMPDARLQIVPGAAHCPQLDAPDALDDAVVGFLGQLERV</sequence>
<evidence type="ECO:0000313" key="3">
    <source>
        <dbReference type="Proteomes" id="UP000264006"/>
    </source>
</evidence>
<organism evidence="2 3">
    <name type="scientific">Euzebya pacifica</name>
    <dbReference type="NCBI Taxonomy" id="1608957"/>
    <lineage>
        <taxon>Bacteria</taxon>
        <taxon>Bacillati</taxon>
        <taxon>Actinomycetota</taxon>
        <taxon>Nitriliruptoria</taxon>
        <taxon>Euzebyales</taxon>
    </lineage>
</organism>
<dbReference type="EMBL" id="CP031165">
    <property type="protein sequence ID" value="AXV06191.1"/>
    <property type="molecule type" value="Genomic_DNA"/>
</dbReference>
<dbReference type="SUPFAM" id="SSF53474">
    <property type="entry name" value="alpha/beta-Hydrolases"/>
    <property type="match status" value="1"/>
</dbReference>
<dbReference type="InterPro" id="IPR000073">
    <property type="entry name" value="AB_hydrolase_1"/>
</dbReference>
<dbReference type="GO" id="GO:0016787">
    <property type="term" value="F:hydrolase activity"/>
    <property type="evidence" value="ECO:0007669"/>
    <property type="project" value="UniProtKB-KW"/>
</dbReference>
<evidence type="ECO:0000259" key="1">
    <source>
        <dbReference type="Pfam" id="PF12697"/>
    </source>
</evidence>
<dbReference type="PRINTS" id="PR00111">
    <property type="entry name" value="ABHYDROLASE"/>
</dbReference>
<keyword evidence="2" id="KW-0378">Hydrolase</keyword>
<dbReference type="PANTHER" id="PTHR43194:SF2">
    <property type="entry name" value="PEROXISOMAL MEMBRANE PROTEIN LPX1"/>
    <property type="match status" value="1"/>
</dbReference>
<accession>A0A346XVE4</accession>
<dbReference type="PANTHER" id="PTHR43194">
    <property type="entry name" value="HYDROLASE ALPHA/BETA FOLD FAMILY"/>
    <property type="match status" value="1"/>
</dbReference>
<dbReference type="AlphaFoldDB" id="A0A346XVE4"/>
<dbReference type="PRINTS" id="PR00412">
    <property type="entry name" value="EPOXHYDRLASE"/>
</dbReference>
<dbReference type="Gene3D" id="3.40.50.1820">
    <property type="entry name" value="alpha/beta hydrolase"/>
    <property type="match status" value="1"/>
</dbReference>
<dbReference type="Pfam" id="PF12697">
    <property type="entry name" value="Abhydrolase_6"/>
    <property type="match status" value="1"/>
</dbReference>
<gene>
    <name evidence="2" type="ORF">DVS28_a1498</name>
</gene>
<dbReference type="KEGG" id="euz:DVS28_a1498"/>
<dbReference type="Proteomes" id="UP000264006">
    <property type="component" value="Chromosome"/>
</dbReference>